<name>A0A382M5X0_9ZZZZ</name>
<accession>A0A382M5X0</accession>
<evidence type="ECO:0008006" key="2">
    <source>
        <dbReference type="Google" id="ProtNLM"/>
    </source>
</evidence>
<dbReference type="AlphaFoldDB" id="A0A382M5X0"/>
<protein>
    <recommendedName>
        <fullName evidence="2">Cytidyltransferase-like domain-containing protein</fullName>
    </recommendedName>
</protein>
<evidence type="ECO:0000313" key="1">
    <source>
        <dbReference type="EMBL" id="SVC42621.1"/>
    </source>
</evidence>
<proteinExistence type="predicted"/>
<dbReference type="InterPro" id="IPR014729">
    <property type="entry name" value="Rossmann-like_a/b/a_fold"/>
</dbReference>
<organism evidence="1">
    <name type="scientific">marine metagenome</name>
    <dbReference type="NCBI Taxonomy" id="408172"/>
    <lineage>
        <taxon>unclassified sequences</taxon>
        <taxon>metagenomes</taxon>
        <taxon>ecological metagenomes</taxon>
    </lineage>
</organism>
<dbReference type="EMBL" id="UINC01090565">
    <property type="protein sequence ID" value="SVC42621.1"/>
    <property type="molecule type" value="Genomic_DNA"/>
</dbReference>
<sequence length="126" mass="14844">MLKPYKWDNKKPTTQMLGRWQPFHDGHYALFEEIIKKTGQVCILVRDVQGVDDNPFDFENIKSKIVEKLEPKYKNRYKVLLVPNITNICYGRGVGYKIEEVVLSEEIQKISATKIRKEMREKGELK</sequence>
<dbReference type="Gene3D" id="3.40.50.620">
    <property type="entry name" value="HUPs"/>
    <property type="match status" value="1"/>
</dbReference>
<reference evidence="1" key="1">
    <citation type="submission" date="2018-05" db="EMBL/GenBank/DDBJ databases">
        <authorList>
            <person name="Lanie J.A."/>
            <person name="Ng W.-L."/>
            <person name="Kazmierczak K.M."/>
            <person name="Andrzejewski T.M."/>
            <person name="Davidsen T.M."/>
            <person name="Wayne K.J."/>
            <person name="Tettelin H."/>
            <person name="Glass J.I."/>
            <person name="Rusch D."/>
            <person name="Podicherti R."/>
            <person name="Tsui H.-C.T."/>
            <person name="Winkler M.E."/>
        </authorList>
    </citation>
    <scope>NUCLEOTIDE SEQUENCE</scope>
</reference>
<dbReference type="SUPFAM" id="SSF52374">
    <property type="entry name" value="Nucleotidylyl transferase"/>
    <property type="match status" value="1"/>
</dbReference>
<gene>
    <name evidence="1" type="ORF">METZ01_LOCUS295475</name>
</gene>